<gene>
    <name evidence="3" type="ORF">C6P46_000535</name>
</gene>
<evidence type="ECO:0000313" key="4">
    <source>
        <dbReference type="Proteomes" id="UP000777482"/>
    </source>
</evidence>
<name>A0A9P6VWS7_RHOMI</name>
<accession>A0A9P6VWS7</accession>
<evidence type="ECO:0000259" key="2">
    <source>
        <dbReference type="Pfam" id="PF26609"/>
    </source>
</evidence>
<protein>
    <recommendedName>
        <fullName evidence="2">DUF8191 domain-containing protein</fullName>
    </recommendedName>
</protein>
<evidence type="ECO:0000256" key="1">
    <source>
        <dbReference type="SAM" id="MobiDB-lite"/>
    </source>
</evidence>
<sequence length="279" mass="30843">MEEHDQELLLEDYPTNLDPAVRWTRPPSPWLTKEAWLDTRCRKSPLGSSADDGPFRQFLFERGVMEDMMDRFDVEWSPVHGLVARLDTETAAEFAAGFAFVKPDRKRSPGLEDLIMDSEQDGPRLWRVALGEAIELGAGDPDGEVYLHWLLDESIYQAERFYAGTGTVRGPHYVTTYSESIHGLAEYFTRPCRGHESKVMDGDVLKLKLADGSLVPLVQPIPYAELNMGGLLAQEDGDYLPGETDPNKVVVVGSSSPLPGAGGAAAAEADDDDDLMWVT</sequence>
<dbReference type="OrthoDB" id="3063271at2759"/>
<dbReference type="EMBL" id="PUHQ01000107">
    <property type="protein sequence ID" value="KAG0655953.1"/>
    <property type="molecule type" value="Genomic_DNA"/>
</dbReference>
<proteinExistence type="predicted"/>
<reference evidence="3 4" key="1">
    <citation type="submission" date="2020-11" db="EMBL/GenBank/DDBJ databases">
        <title>Kefir isolates.</title>
        <authorList>
            <person name="Marcisauskas S."/>
            <person name="Kim Y."/>
            <person name="Blasche S."/>
        </authorList>
    </citation>
    <scope>NUCLEOTIDE SEQUENCE [LARGE SCALE GENOMIC DNA]</scope>
    <source>
        <strain evidence="3 4">KR</strain>
    </source>
</reference>
<feature type="compositionally biased region" description="Acidic residues" evidence="1">
    <location>
        <begin position="268"/>
        <end position="279"/>
    </location>
</feature>
<feature type="region of interest" description="Disordered" evidence="1">
    <location>
        <begin position="254"/>
        <end position="279"/>
    </location>
</feature>
<feature type="domain" description="DUF8191" evidence="2">
    <location>
        <begin position="59"/>
        <end position="163"/>
    </location>
</feature>
<organism evidence="3 4">
    <name type="scientific">Rhodotorula mucilaginosa</name>
    <name type="common">Yeast</name>
    <name type="synonym">Rhodotorula rubra</name>
    <dbReference type="NCBI Taxonomy" id="5537"/>
    <lineage>
        <taxon>Eukaryota</taxon>
        <taxon>Fungi</taxon>
        <taxon>Dikarya</taxon>
        <taxon>Basidiomycota</taxon>
        <taxon>Pucciniomycotina</taxon>
        <taxon>Microbotryomycetes</taxon>
        <taxon>Sporidiobolales</taxon>
        <taxon>Sporidiobolaceae</taxon>
        <taxon>Rhodotorula</taxon>
    </lineage>
</organism>
<dbReference type="InterPro" id="IPR058504">
    <property type="entry name" value="DUF8191"/>
</dbReference>
<comment type="caution">
    <text evidence="3">The sequence shown here is derived from an EMBL/GenBank/DDBJ whole genome shotgun (WGS) entry which is preliminary data.</text>
</comment>
<dbReference type="AlphaFoldDB" id="A0A9P6VWS7"/>
<evidence type="ECO:0000313" key="3">
    <source>
        <dbReference type="EMBL" id="KAG0655953.1"/>
    </source>
</evidence>
<dbReference type="Pfam" id="PF26609">
    <property type="entry name" value="DUF8191"/>
    <property type="match status" value="1"/>
</dbReference>
<dbReference type="Proteomes" id="UP000777482">
    <property type="component" value="Unassembled WGS sequence"/>
</dbReference>
<keyword evidence="4" id="KW-1185">Reference proteome</keyword>